<sequence>MNPAPNDWEHMGRPDITAALGRMLVKDVFHYPDPRIYWANEVTYDYTLAHPIRVDFMRFKPRNTLPSGLEQSEFLAYEVKSCKQDFESGHGLSFIADLNYVVVPPSLVDYARSSPAGACGVGIYTPVAGYGRGENLKCVKPSRRFPRERPALELLFGLTRSLRRRHDFTGEADMILKAKGL</sequence>
<organism evidence="1 2">
    <name type="scientific">Bifidobacterium longum</name>
    <dbReference type="NCBI Taxonomy" id="216816"/>
    <lineage>
        <taxon>Bacteria</taxon>
        <taxon>Bacillati</taxon>
        <taxon>Actinomycetota</taxon>
        <taxon>Actinomycetes</taxon>
        <taxon>Bifidobacteriales</taxon>
        <taxon>Bifidobacteriaceae</taxon>
        <taxon>Bifidobacterium</taxon>
    </lineage>
</organism>
<gene>
    <name evidence="1" type="ORF">DWV59_12400</name>
</gene>
<evidence type="ECO:0000313" key="2">
    <source>
        <dbReference type="Proteomes" id="UP000265775"/>
    </source>
</evidence>
<protein>
    <submittedName>
        <fullName evidence="1">Uncharacterized protein</fullName>
    </submittedName>
</protein>
<dbReference type="EMBL" id="QSAR01000034">
    <property type="protein sequence ID" value="RGW62501.1"/>
    <property type="molecule type" value="Genomic_DNA"/>
</dbReference>
<dbReference type="AlphaFoldDB" id="A0A395XW45"/>
<dbReference type="RefSeq" id="WP_058060809.1">
    <property type="nucleotide sequence ID" value="NZ_QSAM01000004.1"/>
</dbReference>
<accession>A0A395XW45</accession>
<reference evidence="1 2" key="1">
    <citation type="submission" date="2018-08" db="EMBL/GenBank/DDBJ databases">
        <title>A genome reference for cultivated species of the human gut microbiota.</title>
        <authorList>
            <person name="Zou Y."/>
            <person name="Xue W."/>
            <person name="Luo G."/>
        </authorList>
    </citation>
    <scope>NUCLEOTIDE SEQUENCE [LARGE SCALE GENOMIC DNA]</scope>
    <source>
        <strain evidence="1 2">AF11-12</strain>
    </source>
</reference>
<comment type="caution">
    <text evidence="1">The sequence shown here is derived from an EMBL/GenBank/DDBJ whole genome shotgun (WGS) entry which is preliminary data.</text>
</comment>
<evidence type="ECO:0000313" key="1">
    <source>
        <dbReference type="EMBL" id="RGW62501.1"/>
    </source>
</evidence>
<dbReference type="Proteomes" id="UP000265775">
    <property type="component" value="Unassembled WGS sequence"/>
</dbReference>
<name>A0A395XW45_BIFLN</name>
<proteinExistence type="predicted"/>